<organism evidence="2 3">
    <name type="scientific">Phormidium nigroviride PCC 7112</name>
    <dbReference type="NCBI Taxonomy" id="179408"/>
    <lineage>
        <taxon>Bacteria</taxon>
        <taxon>Bacillati</taxon>
        <taxon>Cyanobacteriota</taxon>
        <taxon>Cyanophyceae</taxon>
        <taxon>Oscillatoriophycideae</taxon>
        <taxon>Oscillatoriales</taxon>
        <taxon>Oscillatoriaceae</taxon>
        <taxon>Phormidium</taxon>
    </lineage>
</organism>
<dbReference type="GO" id="GO:0016757">
    <property type="term" value="F:glycosyltransferase activity"/>
    <property type="evidence" value="ECO:0007669"/>
    <property type="project" value="UniProtKB-KW"/>
</dbReference>
<dbReference type="HOGENOM" id="CLU_083583_0_0_3"/>
<sequence>MFSNPFFDDRADAGEKLAEAVLGELGKLNLTAQEAVKPIVYALPRGGLPVAVPIARRLGCPLDVVVAKKITRPDNLELAIGAATADGYVLWHKQKQHNLRLQKLALPVAQNNAQSLLADLSSGRPNVSAAGALAILVDDGIATGMTMAVAALALQSQQPAALWICAPVAPAELMGFLAEMGDKLIVLETPHPFYSVSRFYGQFPQVETAEALRCLQQQTEWRS</sequence>
<feature type="domain" description="Phosphoribosyltransferase" evidence="1">
    <location>
        <begin position="35"/>
        <end position="169"/>
    </location>
</feature>
<dbReference type="Gene3D" id="3.30.1310.20">
    <property type="entry name" value="PRTase-like"/>
    <property type="match status" value="1"/>
</dbReference>
<protein>
    <submittedName>
        <fullName evidence="2">Phosphoribosyltransferase</fullName>
    </submittedName>
</protein>
<keyword evidence="3" id="KW-1185">Reference proteome</keyword>
<dbReference type="RefSeq" id="WP_015176381.1">
    <property type="nucleotide sequence ID" value="NC_019729.1"/>
</dbReference>
<keyword evidence="2" id="KW-0328">Glycosyltransferase</keyword>
<dbReference type="Pfam" id="PF00156">
    <property type="entry name" value="Pribosyltran"/>
    <property type="match status" value="1"/>
</dbReference>
<dbReference type="InterPro" id="IPR000836">
    <property type="entry name" value="PRTase_dom"/>
</dbReference>
<proteinExistence type="predicted"/>
<dbReference type="InterPro" id="IPR029057">
    <property type="entry name" value="PRTase-like"/>
</dbReference>
<dbReference type="PATRIC" id="fig|179408.3.peg.3278"/>
<dbReference type="KEGG" id="oni:Osc7112_2679"/>
<gene>
    <name evidence="2" type="ORF">Osc7112_2679</name>
</gene>
<dbReference type="EMBL" id="CP003614">
    <property type="protein sequence ID" value="AFZ07093.1"/>
    <property type="molecule type" value="Genomic_DNA"/>
</dbReference>
<dbReference type="eggNOG" id="COG1926">
    <property type="taxonomic scope" value="Bacteria"/>
</dbReference>
<dbReference type="AlphaFoldDB" id="K9VG85"/>
<dbReference type="OrthoDB" id="9810066at2"/>
<name>K9VG85_9CYAN</name>
<dbReference type="SUPFAM" id="SSF53271">
    <property type="entry name" value="PRTase-like"/>
    <property type="match status" value="1"/>
</dbReference>
<dbReference type="CDD" id="cd06223">
    <property type="entry name" value="PRTases_typeI"/>
    <property type="match status" value="1"/>
</dbReference>
<dbReference type="Proteomes" id="UP000010478">
    <property type="component" value="Chromosome"/>
</dbReference>
<evidence type="ECO:0000313" key="2">
    <source>
        <dbReference type="EMBL" id="AFZ07093.1"/>
    </source>
</evidence>
<dbReference type="Gene3D" id="3.40.50.2020">
    <property type="match status" value="1"/>
</dbReference>
<evidence type="ECO:0000259" key="1">
    <source>
        <dbReference type="Pfam" id="PF00156"/>
    </source>
</evidence>
<evidence type="ECO:0000313" key="3">
    <source>
        <dbReference type="Proteomes" id="UP000010478"/>
    </source>
</evidence>
<accession>K9VG85</accession>
<dbReference type="STRING" id="179408.Osc7112_2679"/>
<reference evidence="2 3" key="1">
    <citation type="submission" date="2012-05" db="EMBL/GenBank/DDBJ databases">
        <title>Finished chromosome of genome of Oscillatoria sp. PCC 7112.</title>
        <authorList>
            <consortium name="US DOE Joint Genome Institute"/>
            <person name="Gugger M."/>
            <person name="Coursin T."/>
            <person name="Rippka R."/>
            <person name="Tandeau De Marsac N."/>
            <person name="Huntemann M."/>
            <person name="Wei C.-L."/>
            <person name="Han J."/>
            <person name="Detter J.C."/>
            <person name="Han C."/>
            <person name="Tapia R."/>
            <person name="Davenport K."/>
            <person name="Daligault H."/>
            <person name="Erkkila T."/>
            <person name="Gu W."/>
            <person name="Munk A.C.C."/>
            <person name="Teshima H."/>
            <person name="Xu Y."/>
            <person name="Chain P."/>
            <person name="Chen A."/>
            <person name="Krypides N."/>
            <person name="Mavromatis K."/>
            <person name="Markowitz V."/>
            <person name="Szeto E."/>
            <person name="Ivanova N."/>
            <person name="Mikhailova N."/>
            <person name="Ovchinnikova G."/>
            <person name="Pagani I."/>
            <person name="Pati A."/>
            <person name="Goodwin L."/>
            <person name="Peters L."/>
            <person name="Pitluck S."/>
            <person name="Woyke T."/>
            <person name="Kerfeld C."/>
        </authorList>
    </citation>
    <scope>NUCLEOTIDE SEQUENCE [LARGE SCALE GENOMIC DNA]</scope>
    <source>
        <strain evidence="2 3">PCC 7112</strain>
    </source>
</reference>
<keyword evidence="2" id="KW-0808">Transferase</keyword>